<reference evidence="13" key="1">
    <citation type="journal article" date="2019" name="Int. J. Syst. Evol. Microbiol.">
        <title>The Global Catalogue of Microorganisms (GCM) 10K type strain sequencing project: providing services to taxonomists for standard genome sequencing and annotation.</title>
        <authorList>
            <consortium name="The Broad Institute Genomics Platform"/>
            <consortium name="The Broad Institute Genome Sequencing Center for Infectious Disease"/>
            <person name="Wu L."/>
            <person name="Ma J."/>
        </authorList>
    </citation>
    <scope>NUCLEOTIDE SEQUENCE [LARGE SCALE GENOMIC DNA]</scope>
    <source>
        <strain evidence="13">JCM 19134</strain>
    </source>
</reference>
<evidence type="ECO:0000256" key="7">
    <source>
        <dbReference type="ARBA" id="ARBA00023136"/>
    </source>
</evidence>
<comment type="caution">
    <text evidence="12">The sequence shown here is derived from an EMBL/GenBank/DDBJ whole genome shotgun (WGS) entry which is preliminary data.</text>
</comment>
<gene>
    <name evidence="12" type="ORF">GCM10025791_49270</name>
</gene>
<comment type="catalytic activity">
    <reaction evidence="9">
        <text>di-trans,octa-cis-undecaprenyl diphosphate + H2O = di-trans,octa-cis-undecaprenyl phosphate + phosphate + H(+)</text>
        <dbReference type="Rhea" id="RHEA:28094"/>
        <dbReference type="ChEBI" id="CHEBI:15377"/>
        <dbReference type="ChEBI" id="CHEBI:15378"/>
        <dbReference type="ChEBI" id="CHEBI:43474"/>
        <dbReference type="ChEBI" id="CHEBI:58405"/>
        <dbReference type="ChEBI" id="CHEBI:60392"/>
        <dbReference type="EC" id="3.6.1.27"/>
    </reaction>
</comment>
<dbReference type="InterPro" id="IPR036938">
    <property type="entry name" value="PAP2/HPO_sf"/>
</dbReference>
<evidence type="ECO:0000256" key="2">
    <source>
        <dbReference type="ARBA" id="ARBA00012374"/>
    </source>
</evidence>
<keyword evidence="5" id="KW-0378">Hydrolase</keyword>
<dbReference type="PANTHER" id="PTHR14969">
    <property type="entry name" value="SPHINGOSINE-1-PHOSPHATE PHOSPHOHYDROLASE"/>
    <property type="match status" value="1"/>
</dbReference>
<dbReference type="InterPro" id="IPR000326">
    <property type="entry name" value="PAP2/HPO"/>
</dbReference>
<dbReference type="AlphaFoldDB" id="A0AAV3U9W7"/>
<sequence length="174" mass="19316">MRLLQSIHNLDIATFLWCRRRKNHERLAAASRWVSRTADGPLYVLIGGILAMADYVSVIPMFLAAFAVERCLYTVTKKFFKRNRPPEAIPNFKSVIIPSDQFSFPSGHTSAAFMMTVMLSAIFPPLYWALLPWAAMVGLSRVILGVHFPTDILAGASLGTVCGLTALSFQHLAM</sequence>
<feature type="transmembrane region" description="Helical" evidence="10">
    <location>
        <begin position="42"/>
        <end position="68"/>
    </location>
</feature>
<dbReference type="SUPFAM" id="SSF48317">
    <property type="entry name" value="Acid phosphatase/Vanadium-dependent haloperoxidase"/>
    <property type="match status" value="1"/>
</dbReference>
<dbReference type="Pfam" id="PF01569">
    <property type="entry name" value="PAP2"/>
    <property type="match status" value="1"/>
</dbReference>
<evidence type="ECO:0000256" key="5">
    <source>
        <dbReference type="ARBA" id="ARBA00022801"/>
    </source>
</evidence>
<keyword evidence="3" id="KW-1003">Cell membrane</keyword>
<accession>A0AAV3U9W7</accession>
<dbReference type="PANTHER" id="PTHR14969:SF62">
    <property type="entry name" value="DECAPRENYLPHOSPHORYL-5-PHOSPHORIBOSE PHOSPHATASE RV3807C-RELATED"/>
    <property type="match status" value="1"/>
</dbReference>
<evidence type="ECO:0000256" key="8">
    <source>
        <dbReference type="ARBA" id="ARBA00032707"/>
    </source>
</evidence>
<keyword evidence="13" id="KW-1185">Reference proteome</keyword>
<keyword evidence="7 10" id="KW-0472">Membrane</keyword>
<dbReference type="GO" id="GO:0050380">
    <property type="term" value="F:undecaprenyl-diphosphatase activity"/>
    <property type="evidence" value="ECO:0007669"/>
    <property type="project" value="UniProtKB-EC"/>
</dbReference>
<protein>
    <recommendedName>
        <fullName evidence="2">undecaprenyl-diphosphate phosphatase</fullName>
        <ecNumber evidence="2">3.6.1.27</ecNumber>
    </recommendedName>
    <alternativeName>
        <fullName evidence="8">Undecaprenyl pyrophosphate phosphatase</fullName>
    </alternativeName>
</protein>
<feature type="transmembrane region" description="Helical" evidence="10">
    <location>
        <begin position="150"/>
        <end position="169"/>
    </location>
</feature>
<evidence type="ECO:0000256" key="4">
    <source>
        <dbReference type="ARBA" id="ARBA00022692"/>
    </source>
</evidence>
<evidence type="ECO:0000313" key="12">
    <source>
        <dbReference type="EMBL" id="GAA4961810.1"/>
    </source>
</evidence>
<name>A0AAV3U9W7_9ALTE</name>
<evidence type="ECO:0000259" key="11">
    <source>
        <dbReference type="SMART" id="SM00014"/>
    </source>
</evidence>
<dbReference type="SMART" id="SM00014">
    <property type="entry name" value="acidPPc"/>
    <property type="match status" value="1"/>
</dbReference>
<dbReference type="GO" id="GO:0005886">
    <property type="term" value="C:plasma membrane"/>
    <property type="evidence" value="ECO:0007669"/>
    <property type="project" value="UniProtKB-SubCell"/>
</dbReference>
<proteinExistence type="predicted"/>
<dbReference type="Proteomes" id="UP001409585">
    <property type="component" value="Unassembled WGS sequence"/>
</dbReference>
<evidence type="ECO:0000256" key="1">
    <source>
        <dbReference type="ARBA" id="ARBA00004651"/>
    </source>
</evidence>
<evidence type="ECO:0000256" key="10">
    <source>
        <dbReference type="SAM" id="Phobius"/>
    </source>
</evidence>
<comment type="subcellular location">
    <subcellularLocation>
        <location evidence="1">Cell membrane</location>
        <topology evidence="1">Multi-pass membrane protein</topology>
    </subcellularLocation>
</comment>
<dbReference type="PRINTS" id="PR00483">
    <property type="entry name" value="BACPHPHTASE"/>
</dbReference>
<feature type="transmembrane region" description="Helical" evidence="10">
    <location>
        <begin position="111"/>
        <end position="130"/>
    </location>
</feature>
<feature type="domain" description="Phosphatidic acid phosphatase type 2/haloperoxidase" evidence="11">
    <location>
        <begin position="58"/>
        <end position="167"/>
    </location>
</feature>
<evidence type="ECO:0000313" key="13">
    <source>
        <dbReference type="Proteomes" id="UP001409585"/>
    </source>
</evidence>
<evidence type="ECO:0000256" key="9">
    <source>
        <dbReference type="ARBA" id="ARBA00047594"/>
    </source>
</evidence>
<dbReference type="InterPro" id="IPR001011">
    <property type="entry name" value="Acid_Pase_classA_bac"/>
</dbReference>
<evidence type="ECO:0000256" key="6">
    <source>
        <dbReference type="ARBA" id="ARBA00022989"/>
    </source>
</evidence>
<dbReference type="EMBL" id="BAABLX010000080">
    <property type="protein sequence ID" value="GAA4961810.1"/>
    <property type="molecule type" value="Genomic_DNA"/>
</dbReference>
<evidence type="ECO:0000256" key="3">
    <source>
        <dbReference type="ARBA" id="ARBA00022475"/>
    </source>
</evidence>
<dbReference type="EC" id="3.6.1.27" evidence="2"/>
<dbReference type="GO" id="GO:0003993">
    <property type="term" value="F:acid phosphatase activity"/>
    <property type="evidence" value="ECO:0007669"/>
    <property type="project" value="InterPro"/>
</dbReference>
<dbReference type="RefSeq" id="WP_345428243.1">
    <property type="nucleotide sequence ID" value="NZ_AP031496.1"/>
</dbReference>
<keyword evidence="4 10" id="KW-0812">Transmembrane</keyword>
<keyword evidence="6 10" id="KW-1133">Transmembrane helix</keyword>
<dbReference type="Gene3D" id="1.20.144.10">
    <property type="entry name" value="Phosphatidic acid phosphatase type 2/haloperoxidase"/>
    <property type="match status" value="1"/>
</dbReference>
<organism evidence="12 13">
    <name type="scientific">Halioxenophilus aromaticivorans</name>
    <dbReference type="NCBI Taxonomy" id="1306992"/>
    <lineage>
        <taxon>Bacteria</taxon>
        <taxon>Pseudomonadati</taxon>
        <taxon>Pseudomonadota</taxon>
        <taxon>Gammaproteobacteria</taxon>
        <taxon>Alteromonadales</taxon>
        <taxon>Alteromonadaceae</taxon>
        <taxon>Halioxenophilus</taxon>
    </lineage>
</organism>
<dbReference type="GO" id="GO:0030288">
    <property type="term" value="C:outer membrane-bounded periplasmic space"/>
    <property type="evidence" value="ECO:0007669"/>
    <property type="project" value="InterPro"/>
</dbReference>